<comment type="similarity">
    <text evidence="2">Belongs to the fatty-acid and retinol-binding protein (FARBP) family.</text>
</comment>
<organism evidence="9 10">
    <name type="scientific">Strongylus vulgaris</name>
    <name type="common">Blood worm</name>
    <dbReference type="NCBI Taxonomy" id="40348"/>
    <lineage>
        <taxon>Eukaryota</taxon>
        <taxon>Metazoa</taxon>
        <taxon>Ecdysozoa</taxon>
        <taxon>Nematoda</taxon>
        <taxon>Chromadorea</taxon>
        <taxon>Rhabditida</taxon>
        <taxon>Rhabditina</taxon>
        <taxon>Rhabditomorpha</taxon>
        <taxon>Strongyloidea</taxon>
        <taxon>Strongylidae</taxon>
        <taxon>Strongylus</taxon>
    </lineage>
</organism>
<dbReference type="PANTHER" id="PTHR31418:SF7">
    <property type="entry name" value="FATTY-ACID AND RETINOL-BINDING PROTEIN 1"/>
    <property type="match status" value="1"/>
</dbReference>
<evidence type="ECO:0000256" key="2">
    <source>
        <dbReference type="ARBA" id="ARBA00006648"/>
    </source>
</evidence>
<gene>
    <name evidence="9" type="ORF">SVUK_LOCUS3115</name>
</gene>
<evidence type="ECO:0000256" key="6">
    <source>
        <dbReference type="ARBA" id="ARBA00023054"/>
    </source>
</evidence>
<name>A0A3P7IV33_STRVU</name>
<dbReference type="Gene3D" id="1.20.120.1100">
    <property type="match status" value="1"/>
</dbReference>
<keyword evidence="5 8" id="KW-0732">Signal</keyword>
<evidence type="ECO:0000256" key="4">
    <source>
        <dbReference type="ARBA" id="ARBA00022525"/>
    </source>
</evidence>
<protein>
    <recommendedName>
        <fullName evidence="3">Fatty-acid and retinol-binding protein 1</fullName>
    </recommendedName>
</protein>
<dbReference type="GO" id="GO:0008289">
    <property type="term" value="F:lipid binding"/>
    <property type="evidence" value="ECO:0007669"/>
    <property type="project" value="UniProtKB-KW"/>
</dbReference>
<accession>A0A3P7IV33</accession>
<sequence length="268" mass="29778">MIRQIAAIAAFLCLAHAAPFTSIEDIPAEYRELIPKEAKEFLTGLSEADKGVLKDIAKDYAKFKNEDEALAALKEKSPELGAKAEKLHTMVKEKVDALGDEAKAFAKEIIAGARKIQAQVVAGNKPNLAELKEKAQSAINKYKALSDAAKEDLQKQFPILTSVFKSKILRREVPKDGRNSACQAAELSSSTHSSRGKRVLYVSLMSYDAPGVYRNVRIDVTDLCSDRALINTRYNRLNARNVKMYLTKRIMKITEIKPAFLFSWDAAK</sequence>
<evidence type="ECO:0000313" key="9">
    <source>
        <dbReference type="EMBL" id="VDM68117.1"/>
    </source>
</evidence>
<dbReference type="AlphaFoldDB" id="A0A3P7IV33"/>
<feature type="chain" id="PRO_5018284171" description="Fatty-acid and retinol-binding protein 1" evidence="8">
    <location>
        <begin position="18"/>
        <end position="268"/>
    </location>
</feature>
<feature type="signal peptide" evidence="8">
    <location>
        <begin position="1"/>
        <end position="17"/>
    </location>
</feature>
<comment type="subcellular location">
    <subcellularLocation>
        <location evidence="1">Secreted</location>
    </subcellularLocation>
</comment>
<dbReference type="Pfam" id="PF05823">
    <property type="entry name" value="Gp-FAR-1"/>
    <property type="match status" value="1"/>
</dbReference>
<keyword evidence="4" id="KW-0964">Secreted</keyword>
<evidence type="ECO:0000256" key="7">
    <source>
        <dbReference type="ARBA" id="ARBA00023121"/>
    </source>
</evidence>
<evidence type="ECO:0000256" key="3">
    <source>
        <dbReference type="ARBA" id="ARBA00017453"/>
    </source>
</evidence>
<dbReference type="Proteomes" id="UP000270094">
    <property type="component" value="Unassembled WGS sequence"/>
</dbReference>
<keyword evidence="6" id="KW-0175">Coiled coil</keyword>
<reference evidence="9 10" key="1">
    <citation type="submission" date="2018-11" db="EMBL/GenBank/DDBJ databases">
        <authorList>
            <consortium name="Pathogen Informatics"/>
        </authorList>
    </citation>
    <scope>NUCLEOTIDE SEQUENCE [LARGE SCALE GENOMIC DNA]</scope>
</reference>
<dbReference type="EMBL" id="UYYB01007690">
    <property type="protein sequence ID" value="VDM68117.1"/>
    <property type="molecule type" value="Genomic_DNA"/>
</dbReference>
<dbReference type="OrthoDB" id="5808308at2759"/>
<keyword evidence="10" id="KW-1185">Reference proteome</keyword>
<evidence type="ECO:0000313" key="10">
    <source>
        <dbReference type="Proteomes" id="UP000270094"/>
    </source>
</evidence>
<evidence type="ECO:0000256" key="8">
    <source>
        <dbReference type="SAM" id="SignalP"/>
    </source>
</evidence>
<dbReference type="InterPro" id="IPR008632">
    <property type="entry name" value="Gp-FAR-1"/>
</dbReference>
<evidence type="ECO:0000256" key="5">
    <source>
        <dbReference type="ARBA" id="ARBA00022729"/>
    </source>
</evidence>
<proteinExistence type="inferred from homology"/>
<dbReference type="GO" id="GO:0005576">
    <property type="term" value="C:extracellular region"/>
    <property type="evidence" value="ECO:0007669"/>
    <property type="project" value="UniProtKB-SubCell"/>
</dbReference>
<dbReference type="PANTHER" id="PTHR31418">
    <property type="entry name" value="FATTY-ACID AND RETINOL-BINDING PROTEIN 1"/>
    <property type="match status" value="1"/>
</dbReference>
<keyword evidence="7" id="KW-0446">Lipid-binding</keyword>
<evidence type="ECO:0000256" key="1">
    <source>
        <dbReference type="ARBA" id="ARBA00004613"/>
    </source>
</evidence>